<feature type="domain" description="NAD-dependent epimerase/dehydratase" evidence="2">
    <location>
        <begin position="11"/>
        <end position="254"/>
    </location>
</feature>
<dbReference type="HOGENOM" id="CLU_007383_1_7_7"/>
<dbReference type="EMBL" id="CP001804">
    <property type="protein sequence ID" value="ACY14397.1"/>
    <property type="molecule type" value="Genomic_DNA"/>
</dbReference>
<dbReference type="RefSeq" id="WP_012827005.1">
    <property type="nucleotide sequence ID" value="NC_013440.1"/>
</dbReference>
<dbReference type="Gene3D" id="3.40.50.720">
    <property type="entry name" value="NAD(P)-binding Rossmann-like Domain"/>
    <property type="match status" value="1"/>
</dbReference>
<evidence type="ECO:0000256" key="1">
    <source>
        <dbReference type="ARBA" id="ARBA00007637"/>
    </source>
</evidence>
<dbReference type="PANTHER" id="PTHR43000">
    <property type="entry name" value="DTDP-D-GLUCOSE 4,6-DEHYDRATASE-RELATED"/>
    <property type="match status" value="1"/>
</dbReference>
<evidence type="ECO:0000313" key="3">
    <source>
        <dbReference type="EMBL" id="ACY14397.1"/>
    </source>
</evidence>
<dbReference type="SUPFAM" id="SSF51735">
    <property type="entry name" value="NAD(P)-binding Rossmann-fold domains"/>
    <property type="match status" value="1"/>
</dbReference>
<dbReference type="Proteomes" id="UP000001880">
    <property type="component" value="Chromosome"/>
</dbReference>
<evidence type="ECO:0000259" key="2">
    <source>
        <dbReference type="Pfam" id="PF01370"/>
    </source>
</evidence>
<protein>
    <submittedName>
        <fullName evidence="3">NAD-dependent epimerase/dehydratase</fullName>
    </submittedName>
</protein>
<evidence type="ECO:0000313" key="4">
    <source>
        <dbReference type="Proteomes" id="UP000001880"/>
    </source>
</evidence>
<dbReference type="STRING" id="502025.Hoch_1849"/>
<dbReference type="OrthoDB" id="9802815at2"/>
<organism evidence="3 4">
    <name type="scientific">Haliangium ochraceum (strain DSM 14365 / JCM 11303 / SMP-2)</name>
    <dbReference type="NCBI Taxonomy" id="502025"/>
    <lineage>
        <taxon>Bacteria</taxon>
        <taxon>Pseudomonadati</taxon>
        <taxon>Myxococcota</taxon>
        <taxon>Polyangia</taxon>
        <taxon>Haliangiales</taxon>
        <taxon>Kofleriaceae</taxon>
        <taxon>Haliangium</taxon>
    </lineage>
</organism>
<dbReference type="InterPro" id="IPR001509">
    <property type="entry name" value="Epimerase_deHydtase"/>
</dbReference>
<sequence>MSSTPSQPPFVAVTGGAGFIGSHTVDRLLAAGCRVVVLDNLSTGKRENLAQHAGEPRFHLVETDIADGLFAPLAALTDEHGPVQRIIHLAAQTSVVRSVEQPLHDIRINYAGTAQVLEYARHRGVAKVVLASSAAVYGDTEELPVRETLPTRPLSPYGANKLGSEQLLYYYSAVHGVGTTALRFFNVYGPRQDPKSPYSGVISIFADRAMAGKPLTIFGDGEQTRDFVYVGDVSRAVAQACLGDEGDRAIINIGTGSETTVNELARTIVSLCGEAAGAPEVAISHSDARPGEIARSVAAVERMRDILGLRAETELAAGLRETLAWIRSADA</sequence>
<dbReference type="eggNOG" id="COG1087">
    <property type="taxonomic scope" value="Bacteria"/>
</dbReference>
<proteinExistence type="inferred from homology"/>
<dbReference type="Gene3D" id="3.90.25.10">
    <property type="entry name" value="UDP-galactose 4-epimerase, domain 1"/>
    <property type="match status" value="1"/>
</dbReference>
<dbReference type="KEGG" id="hoh:Hoch_1849"/>
<comment type="similarity">
    <text evidence="1">Belongs to the NAD(P)-dependent epimerase/dehydratase family.</text>
</comment>
<dbReference type="AlphaFoldDB" id="D0LYS7"/>
<dbReference type="InterPro" id="IPR036291">
    <property type="entry name" value="NAD(P)-bd_dom_sf"/>
</dbReference>
<gene>
    <name evidence="3" type="ordered locus">Hoch_1849</name>
</gene>
<reference evidence="3 4" key="1">
    <citation type="journal article" date="2010" name="Stand. Genomic Sci.">
        <title>Complete genome sequence of Haliangium ochraceum type strain (SMP-2).</title>
        <authorList>
            <consortium name="US DOE Joint Genome Institute (JGI-PGF)"/>
            <person name="Ivanova N."/>
            <person name="Daum C."/>
            <person name="Lang E."/>
            <person name="Abt B."/>
            <person name="Kopitz M."/>
            <person name="Saunders E."/>
            <person name="Lapidus A."/>
            <person name="Lucas S."/>
            <person name="Glavina Del Rio T."/>
            <person name="Nolan M."/>
            <person name="Tice H."/>
            <person name="Copeland A."/>
            <person name="Cheng J.F."/>
            <person name="Chen F."/>
            <person name="Bruce D."/>
            <person name="Goodwin L."/>
            <person name="Pitluck S."/>
            <person name="Mavromatis K."/>
            <person name="Pati A."/>
            <person name="Mikhailova N."/>
            <person name="Chen A."/>
            <person name="Palaniappan K."/>
            <person name="Land M."/>
            <person name="Hauser L."/>
            <person name="Chang Y.J."/>
            <person name="Jeffries C.D."/>
            <person name="Detter J.C."/>
            <person name="Brettin T."/>
            <person name="Rohde M."/>
            <person name="Goker M."/>
            <person name="Bristow J."/>
            <person name="Markowitz V."/>
            <person name="Eisen J.A."/>
            <person name="Hugenholtz P."/>
            <person name="Kyrpides N.C."/>
            <person name="Klenk H.P."/>
        </authorList>
    </citation>
    <scope>NUCLEOTIDE SEQUENCE [LARGE SCALE GENOMIC DNA]</scope>
    <source>
        <strain evidence="4">DSM 14365 / CIP 107738 / JCM 11303 / AJ 13395 / SMP-2</strain>
    </source>
</reference>
<accession>D0LYS7</accession>
<name>D0LYS7_HALO1</name>
<keyword evidence="4" id="KW-1185">Reference proteome</keyword>
<dbReference type="Pfam" id="PF01370">
    <property type="entry name" value="Epimerase"/>
    <property type="match status" value="1"/>
</dbReference>